<dbReference type="EMBL" id="BAAAFN010000006">
    <property type="protein sequence ID" value="GAA0218707.1"/>
    <property type="molecule type" value="Genomic_DNA"/>
</dbReference>
<dbReference type="InterPro" id="IPR043502">
    <property type="entry name" value="DNA/RNA_pol_sf"/>
</dbReference>
<dbReference type="Pfam" id="PF00078">
    <property type="entry name" value="RVT_1"/>
    <property type="match status" value="1"/>
</dbReference>
<protein>
    <recommendedName>
        <fullName evidence="2">Reverse transcriptase domain-containing protein</fullName>
    </recommendedName>
</protein>
<evidence type="ECO:0000313" key="3">
    <source>
        <dbReference type="EMBL" id="GAA0218707.1"/>
    </source>
</evidence>
<evidence type="ECO:0000313" key="4">
    <source>
        <dbReference type="Proteomes" id="UP001501176"/>
    </source>
</evidence>
<name>A0ABN0TD91_9BURK</name>
<dbReference type="RefSeq" id="WP_343819847.1">
    <property type="nucleotide sequence ID" value="NZ_BAAAFN010000006.1"/>
</dbReference>
<proteinExistence type="inferred from homology"/>
<dbReference type="PROSITE" id="PS50878">
    <property type="entry name" value="RT_POL"/>
    <property type="match status" value="1"/>
</dbReference>
<reference evidence="3 4" key="1">
    <citation type="journal article" date="2019" name="Int. J. Syst. Evol. Microbiol.">
        <title>The Global Catalogue of Microorganisms (GCM) 10K type strain sequencing project: providing services to taxonomists for standard genome sequencing and annotation.</title>
        <authorList>
            <consortium name="The Broad Institute Genomics Platform"/>
            <consortium name="The Broad Institute Genome Sequencing Center for Infectious Disease"/>
            <person name="Wu L."/>
            <person name="Ma J."/>
        </authorList>
    </citation>
    <scope>NUCLEOTIDE SEQUENCE [LARGE SCALE GENOMIC DNA]</scope>
    <source>
        <strain evidence="3 4">JCM 16240</strain>
    </source>
</reference>
<comment type="caution">
    <text evidence="3">The sequence shown here is derived from an EMBL/GenBank/DDBJ whole genome shotgun (WGS) entry which is preliminary data.</text>
</comment>
<comment type="similarity">
    <text evidence="1">Belongs to the bacterial reverse transcriptase family.</text>
</comment>
<dbReference type="InterPro" id="IPR051083">
    <property type="entry name" value="GrpII_Intron_Splice-Mob/Def"/>
</dbReference>
<gene>
    <name evidence="3" type="ORF">GCM10009125_04620</name>
</gene>
<accession>A0ABN0TD91</accession>
<dbReference type="SUPFAM" id="SSF56672">
    <property type="entry name" value="DNA/RNA polymerases"/>
    <property type="match status" value="2"/>
</dbReference>
<organism evidence="3 4">
    <name type="scientific">Castellaniella daejeonensis</name>
    <dbReference type="NCBI Taxonomy" id="659013"/>
    <lineage>
        <taxon>Bacteria</taxon>
        <taxon>Pseudomonadati</taxon>
        <taxon>Pseudomonadota</taxon>
        <taxon>Betaproteobacteria</taxon>
        <taxon>Burkholderiales</taxon>
        <taxon>Alcaligenaceae</taxon>
        <taxon>Castellaniella</taxon>
    </lineage>
</organism>
<evidence type="ECO:0000256" key="1">
    <source>
        <dbReference type="ARBA" id="ARBA00034120"/>
    </source>
</evidence>
<evidence type="ECO:0000259" key="2">
    <source>
        <dbReference type="PROSITE" id="PS50878"/>
    </source>
</evidence>
<dbReference type="CDD" id="cd01646">
    <property type="entry name" value="RT_Bac_retron_I"/>
    <property type="match status" value="1"/>
</dbReference>
<feature type="domain" description="Reverse transcriptase" evidence="2">
    <location>
        <begin position="61"/>
        <end position="309"/>
    </location>
</feature>
<dbReference type="InterPro" id="IPR000477">
    <property type="entry name" value="RT_dom"/>
</dbReference>
<dbReference type="Gene3D" id="3.30.70.270">
    <property type="match status" value="1"/>
</dbReference>
<dbReference type="Proteomes" id="UP001501176">
    <property type="component" value="Unassembled WGS sequence"/>
</dbReference>
<sequence>MEKEEFHLADLAINLAIDRILEKGSDDVFKPPVFSLSVESSILSKNADAFRKVAYGKALDFLKAADLTRERIGPARRGLVAKDKNSFRQCAWLDPFDAVKYLAVSYMLFHEIEAARIPKHERIVHSHRLSEKSDEIFDQNFGYDSFRQRSSELSRDRIGKWKVVTDISNFFDRISNHSLENHLLDLGCNKKYVSLVREMLYFWAGDRRSYGIPVGSDASRILSEAVLLDVDAKLKNYGIVFVRYVDDFRIFSETKAEALKAIEILTNLLADEGLSLNNRKTDIFKIVDAEEISQFTNKLSEGEHQGIDLEEKIEVKRAIRVSGKSSISRFYREPGKEALEKIKKISKDEIINGFINSSDFDIEQQIKLVVKYFVYVDQDVDLLKILIDKKITSIFYIADALIKEVKKFDQEKREAIKKTIFDSVEWLECAYPLQIPILRIAGHPLFMEPGFVHGVIDRHLYTDNIIFFREAITLGAHCLDRSRLRTLAMNVFENVPDFVRRQIYFLVNSSEILSESERRPLLRNMKQHIDDWFIGQI</sequence>
<dbReference type="PANTHER" id="PTHR34047:SF8">
    <property type="entry name" value="PROTEIN YKFC"/>
    <property type="match status" value="1"/>
</dbReference>
<keyword evidence="4" id="KW-1185">Reference proteome</keyword>
<dbReference type="InterPro" id="IPR043128">
    <property type="entry name" value="Rev_trsase/Diguanyl_cyclase"/>
</dbReference>
<dbReference type="PANTHER" id="PTHR34047">
    <property type="entry name" value="NUCLEAR INTRON MATURASE 1, MITOCHONDRIAL-RELATED"/>
    <property type="match status" value="1"/>
</dbReference>